<evidence type="ECO:0000313" key="3">
    <source>
        <dbReference type="Proteomes" id="UP000600101"/>
    </source>
</evidence>
<gene>
    <name evidence="2" type="ORF">H7965_28225</name>
</gene>
<dbReference type="SUPFAM" id="SSF51182">
    <property type="entry name" value="RmlC-like cupins"/>
    <property type="match status" value="1"/>
</dbReference>
<sequence>MRDEAPSRMIRHHPSEATLVSYGAGNLWEAAAVVVGAHLIHCAQCAATVRLAEKVGGAILDSLPPAALAPVMLERAMSRLNEVSSDVAAKADAQHPRRVTAVQGEGHSILPSLLRNAEWRWLAPGIRRAVLLRQPDDGTLHLLRVRSGTALPQHSHRGIELTLVIAGAFVDAAGHYGPDDVAEADEAVSHQPTAEGQDECVCLIATQGRLRFGSLASRLFSAFARI</sequence>
<dbReference type="RefSeq" id="WP_186773856.1">
    <property type="nucleotide sequence ID" value="NZ_JACOMF010000122.1"/>
</dbReference>
<dbReference type="Gene3D" id="2.60.120.10">
    <property type="entry name" value="Jelly Rolls"/>
    <property type="match status" value="1"/>
</dbReference>
<dbReference type="InterPro" id="IPR012807">
    <property type="entry name" value="Anti-sigma_ChrR"/>
</dbReference>
<accession>A0A9X0R559</accession>
<proteinExistence type="predicted"/>
<dbReference type="InterPro" id="IPR041916">
    <property type="entry name" value="Anti_sigma_zinc_sf"/>
</dbReference>
<protein>
    <submittedName>
        <fullName evidence="2">Cupin domain-containing protein</fullName>
    </submittedName>
</protein>
<dbReference type="EMBL" id="JACOMF010000122">
    <property type="protein sequence ID" value="MBC4019125.1"/>
    <property type="molecule type" value="Genomic_DNA"/>
</dbReference>
<dbReference type="CDD" id="cd20301">
    <property type="entry name" value="cupin_ChrR"/>
    <property type="match status" value="1"/>
</dbReference>
<keyword evidence="3" id="KW-1185">Reference proteome</keyword>
<comment type="caution">
    <text evidence="2">The sequence shown here is derived from an EMBL/GenBank/DDBJ whole genome shotgun (WGS) entry which is preliminary data.</text>
</comment>
<dbReference type="InterPro" id="IPR011051">
    <property type="entry name" value="RmlC_Cupin_sf"/>
</dbReference>
<dbReference type="Gene3D" id="1.10.10.1320">
    <property type="entry name" value="Anti-sigma factor, zinc-finger domain"/>
    <property type="match status" value="1"/>
</dbReference>
<dbReference type="AlphaFoldDB" id="A0A9X0R559"/>
<evidence type="ECO:0000313" key="2">
    <source>
        <dbReference type="EMBL" id="MBC4019125.1"/>
    </source>
</evidence>
<dbReference type="Proteomes" id="UP000600101">
    <property type="component" value="Unassembled WGS sequence"/>
</dbReference>
<feature type="domain" description="ChrR-like cupin" evidence="1">
    <location>
        <begin position="116"/>
        <end position="206"/>
    </location>
</feature>
<organism evidence="2 3">
    <name type="scientific">Siccirubricoccus deserti</name>
    <dbReference type="NCBI Taxonomy" id="2013562"/>
    <lineage>
        <taxon>Bacteria</taxon>
        <taxon>Pseudomonadati</taxon>
        <taxon>Pseudomonadota</taxon>
        <taxon>Alphaproteobacteria</taxon>
        <taxon>Acetobacterales</taxon>
        <taxon>Roseomonadaceae</taxon>
        <taxon>Siccirubricoccus</taxon>
    </lineage>
</organism>
<dbReference type="Pfam" id="PF12973">
    <property type="entry name" value="Cupin_7"/>
    <property type="match status" value="1"/>
</dbReference>
<dbReference type="InterPro" id="IPR014710">
    <property type="entry name" value="RmlC-like_jellyroll"/>
</dbReference>
<dbReference type="InterPro" id="IPR025979">
    <property type="entry name" value="ChrR-like_cupin_dom"/>
</dbReference>
<dbReference type="NCBIfam" id="TIGR02451">
    <property type="entry name" value="anti_sig_ChrR"/>
    <property type="match status" value="1"/>
</dbReference>
<reference evidence="2" key="1">
    <citation type="submission" date="2020-08" db="EMBL/GenBank/DDBJ databases">
        <authorList>
            <person name="Hu Y."/>
            <person name="Nguyen S.V."/>
            <person name="Li F."/>
            <person name="Fanning S."/>
        </authorList>
    </citation>
    <scope>NUCLEOTIDE SEQUENCE</scope>
    <source>
        <strain evidence="2">SYSU D8009</strain>
    </source>
</reference>
<evidence type="ECO:0000259" key="1">
    <source>
        <dbReference type="Pfam" id="PF12973"/>
    </source>
</evidence>
<name>A0A9X0R559_9PROT</name>